<keyword evidence="5 8" id="KW-0812">Transmembrane</keyword>
<dbReference type="GO" id="GO:0005886">
    <property type="term" value="C:plasma membrane"/>
    <property type="evidence" value="ECO:0007669"/>
    <property type="project" value="UniProtKB-SubCell"/>
</dbReference>
<dbReference type="RefSeq" id="WP_029163545.1">
    <property type="nucleotide sequence ID" value="NZ_CP009933.1"/>
</dbReference>
<dbReference type="SUPFAM" id="SSF161098">
    <property type="entry name" value="MetI-like"/>
    <property type="match status" value="1"/>
</dbReference>
<dbReference type="STRING" id="1548.CSCA_5041"/>
<evidence type="ECO:0000256" key="8">
    <source>
        <dbReference type="RuleBase" id="RU363032"/>
    </source>
</evidence>
<evidence type="ECO:0000256" key="6">
    <source>
        <dbReference type="ARBA" id="ARBA00022989"/>
    </source>
</evidence>
<evidence type="ECO:0000256" key="4">
    <source>
        <dbReference type="ARBA" id="ARBA00022475"/>
    </source>
</evidence>
<sequence length="213" mass="23013">MINEILLPALLETIQMVLISTFLAVAIGFIPAIILVLTDEGGLKPNKFVYKVLDFIINTLRSFPFLILMISIFPLTKLIAGTSIGTNAAIVPLTIAAAPFAARVIESSMKEVDNGVIEAAKSFGSSNWQIIYKVILKEAFPSIILGITLTVISVVGYSAMAGAIGGGGLGNVAINYGYYRFKTDIMIYTVVILIVLVQIFQSLGTFIYRKLSK</sequence>
<evidence type="ECO:0000313" key="11">
    <source>
        <dbReference type="Proteomes" id="UP000033115"/>
    </source>
</evidence>
<evidence type="ECO:0000256" key="2">
    <source>
        <dbReference type="ARBA" id="ARBA00007069"/>
    </source>
</evidence>
<dbReference type="PANTHER" id="PTHR30450:SF1">
    <property type="entry name" value="D-METHIONINE TRANSPORT SYSTEM PERMEASE PROTEIN METI-RELATED"/>
    <property type="match status" value="1"/>
</dbReference>
<comment type="subcellular location">
    <subcellularLocation>
        <location evidence="1 8">Cell membrane</location>
        <topology evidence="1 8">Multi-pass membrane protein</topology>
    </subcellularLocation>
</comment>
<dbReference type="Proteomes" id="UP000033115">
    <property type="component" value="Chromosome"/>
</dbReference>
<dbReference type="EMBL" id="CP009933">
    <property type="protein sequence ID" value="AKA72166.1"/>
    <property type="molecule type" value="Genomic_DNA"/>
</dbReference>
<keyword evidence="4" id="KW-1003">Cell membrane</keyword>
<comment type="similarity">
    <text evidence="2">Belongs to the binding-protein-dependent transport system permease family. CysTW subfamily.</text>
</comment>
<name>A0A0E3GSJ2_CLOSL</name>
<dbReference type="InterPro" id="IPR051322">
    <property type="entry name" value="AA_ABC_Transporter_Permease"/>
</dbReference>
<dbReference type="PROSITE" id="PS50928">
    <property type="entry name" value="ABC_TM1"/>
    <property type="match status" value="1"/>
</dbReference>
<dbReference type="GO" id="GO:0048473">
    <property type="term" value="P:D-methionine transmembrane transport"/>
    <property type="evidence" value="ECO:0007669"/>
    <property type="project" value="TreeGrafter"/>
</dbReference>
<reference evidence="10 11" key="1">
    <citation type="journal article" date="2015" name="J. Biotechnol.">
        <title>Complete genome sequence of a malodorant-producing acetogen, Clostridium scatologenes ATCC 25775(T).</title>
        <authorList>
            <person name="Zhu Z."/>
            <person name="Guo T."/>
            <person name="Zheng H."/>
            <person name="Song T."/>
            <person name="Ouyang P."/>
            <person name="Xie J."/>
        </authorList>
    </citation>
    <scope>NUCLEOTIDE SEQUENCE [LARGE SCALE GENOMIC DNA]</scope>
    <source>
        <strain evidence="10 11">ATCC 25775</strain>
    </source>
</reference>
<evidence type="ECO:0000256" key="3">
    <source>
        <dbReference type="ARBA" id="ARBA00022448"/>
    </source>
</evidence>
<feature type="transmembrane region" description="Helical" evidence="8">
    <location>
        <begin position="143"/>
        <end position="165"/>
    </location>
</feature>
<dbReference type="HOGENOM" id="CLU_077375_0_1_9"/>
<keyword evidence="7 8" id="KW-0472">Membrane</keyword>
<protein>
    <submittedName>
        <fullName evidence="10">Binding-protein-dependent transport systems inner membrane component</fullName>
    </submittedName>
</protein>
<dbReference type="Pfam" id="PF00528">
    <property type="entry name" value="BPD_transp_1"/>
    <property type="match status" value="1"/>
</dbReference>
<accession>A0A0E3GSJ2</accession>
<feature type="transmembrane region" description="Helical" evidence="8">
    <location>
        <begin position="49"/>
        <end position="73"/>
    </location>
</feature>
<dbReference type="AlphaFoldDB" id="A0A0E3GSJ2"/>
<feature type="transmembrane region" description="Helical" evidence="8">
    <location>
        <begin position="185"/>
        <end position="208"/>
    </location>
</feature>
<feature type="domain" description="ABC transmembrane type-1" evidence="9">
    <location>
        <begin position="10"/>
        <end position="204"/>
    </location>
</feature>
<gene>
    <name evidence="10" type="ORF">CSCA_5041</name>
</gene>
<keyword evidence="11" id="KW-1185">Reference proteome</keyword>
<dbReference type="CDD" id="cd06261">
    <property type="entry name" value="TM_PBP2"/>
    <property type="match status" value="1"/>
</dbReference>
<dbReference type="InterPro" id="IPR000515">
    <property type="entry name" value="MetI-like"/>
</dbReference>
<keyword evidence="3 8" id="KW-0813">Transport</keyword>
<evidence type="ECO:0000256" key="5">
    <source>
        <dbReference type="ARBA" id="ARBA00022692"/>
    </source>
</evidence>
<dbReference type="FunFam" id="1.10.3720.10:FF:000002">
    <property type="entry name" value="D-methionine ABC transporter permease MetI"/>
    <property type="match status" value="1"/>
</dbReference>
<evidence type="ECO:0000313" key="10">
    <source>
        <dbReference type="EMBL" id="AKA72166.1"/>
    </source>
</evidence>
<feature type="transmembrane region" description="Helical" evidence="8">
    <location>
        <begin position="16"/>
        <end position="37"/>
    </location>
</feature>
<evidence type="ECO:0000256" key="7">
    <source>
        <dbReference type="ARBA" id="ARBA00023136"/>
    </source>
</evidence>
<keyword evidence="6 8" id="KW-1133">Transmembrane helix</keyword>
<evidence type="ECO:0000256" key="1">
    <source>
        <dbReference type="ARBA" id="ARBA00004651"/>
    </source>
</evidence>
<dbReference type="Gene3D" id="1.10.3720.10">
    <property type="entry name" value="MetI-like"/>
    <property type="match status" value="1"/>
</dbReference>
<dbReference type="PANTHER" id="PTHR30450">
    <property type="entry name" value="ABC TRANSPORTER PERMEASE"/>
    <property type="match status" value="1"/>
</dbReference>
<organism evidence="10 11">
    <name type="scientific">Clostridium scatologenes</name>
    <dbReference type="NCBI Taxonomy" id="1548"/>
    <lineage>
        <taxon>Bacteria</taxon>
        <taxon>Bacillati</taxon>
        <taxon>Bacillota</taxon>
        <taxon>Clostridia</taxon>
        <taxon>Eubacteriales</taxon>
        <taxon>Clostridiaceae</taxon>
        <taxon>Clostridium</taxon>
    </lineage>
</organism>
<dbReference type="KEGG" id="csq:CSCA_5041"/>
<proteinExistence type="inferred from homology"/>
<dbReference type="InterPro" id="IPR035906">
    <property type="entry name" value="MetI-like_sf"/>
</dbReference>
<evidence type="ECO:0000259" key="9">
    <source>
        <dbReference type="PROSITE" id="PS50928"/>
    </source>
</evidence>
<feature type="transmembrane region" description="Helical" evidence="8">
    <location>
        <begin position="79"/>
        <end position="102"/>
    </location>
</feature>